<gene>
    <name evidence="4" type="ORF">JIN82_06350</name>
</gene>
<keyword evidence="2" id="KW-1133">Transmembrane helix</keyword>
<keyword evidence="5" id="KW-1185">Reference proteome</keyword>
<dbReference type="AlphaFoldDB" id="A0A8J7SM03"/>
<proteinExistence type="predicted"/>
<dbReference type="InterPro" id="IPR025178">
    <property type="entry name" value="Lnb_N"/>
</dbReference>
<reference evidence="4" key="1">
    <citation type="submission" date="2021-01" db="EMBL/GenBank/DDBJ databases">
        <title>Modified the classification status of verrucomicrobia.</title>
        <authorList>
            <person name="Feng X."/>
        </authorList>
    </citation>
    <scope>NUCLEOTIDE SEQUENCE</scope>
    <source>
        <strain evidence="4">_KCTC 22039</strain>
    </source>
</reference>
<comment type="caution">
    <text evidence="4">The sequence shown here is derived from an EMBL/GenBank/DDBJ whole genome shotgun (WGS) entry which is preliminary data.</text>
</comment>
<evidence type="ECO:0000256" key="2">
    <source>
        <dbReference type="SAM" id="Phobius"/>
    </source>
</evidence>
<organism evidence="4 5">
    <name type="scientific">Persicirhabdus sediminis</name>
    <dbReference type="NCBI Taxonomy" id="454144"/>
    <lineage>
        <taxon>Bacteria</taxon>
        <taxon>Pseudomonadati</taxon>
        <taxon>Verrucomicrobiota</taxon>
        <taxon>Verrucomicrobiia</taxon>
        <taxon>Verrucomicrobiales</taxon>
        <taxon>Verrucomicrobiaceae</taxon>
        <taxon>Persicirhabdus</taxon>
    </lineage>
</organism>
<evidence type="ECO:0000259" key="3">
    <source>
        <dbReference type="Pfam" id="PF13387"/>
    </source>
</evidence>
<evidence type="ECO:0000313" key="5">
    <source>
        <dbReference type="Proteomes" id="UP000624703"/>
    </source>
</evidence>
<evidence type="ECO:0000256" key="1">
    <source>
        <dbReference type="SAM" id="MobiDB-lite"/>
    </source>
</evidence>
<protein>
    <submittedName>
        <fullName evidence="4">DUF4105 domain-containing protein</fullName>
    </submittedName>
</protein>
<keyword evidence="2" id="KW-0472">Membrane</keyword>
<feature type="region of interest" description="Disordered" evidence="1">
    <location>
        <begin position="279"/>
        <end position="299"/>
    </location>
</feature>
<feature type="transmembrane region" description="Helical" evidence="2">
    <location>
        <begin position="6"/>
        <end position="24"/>
    </location>
</feature>
<evidence type="ECO:0000313" key="4">
    <source>
        <dbReference type="EMBL" id="MBK1790773.1"/>
    </source>
</evidence>
<name>A0A8J7SM03_9BACT</name>
<feature type="compositionally biased region" description="Basic and acidic residues" evidence="1">
    <location>
        <begin position="282"/>
        <end position="299"/>
    </location>
</feature>
<keyword evidence="2" id="KW-0812">Transmembrane</keyword>
<feature type="domain" description="Lnb N-terminal periplasmic" evidence="3">
    <location>
        <begin position="92"/>
        <end position="249"/>
    </location>
</feature>
<sequence length="299" mass="34970">MQSLIGKAVAYLSFLLMLGALIVQRERFAKLRMALPVAFFVLILSWWLTLKPSNDLDWMVDFRNISYAEMDGDKVTIHNVRDFDYRTDKDFDENWIQREVHLSNFKGADISMTYWGPTLICHTMMSFDFGPDGIICVSIETRKEKGEAYSAVKGFFRQFELYYVVATERDLVRLRTNYRQNEEVYLYPLVSMNKEDGKKLFLDYIKSMNGLKDRPQWYNAGTSNCTTNIAVHVNAVRHAKAWDYRLLANGGLEGMMYGNGSIPHDRPFEEIKKRHHINKRARAADQDPDFSQKIRQWDE</sequence>
<dbReference type="RefSeq" id="WP_200310793.1">
    <property type="nucleotide sequence ID" value="NZ_JAENIM010000032.1"/>
</dbReference>
<dbReference type="EMBL" id="JAENIM010000032">
    <property type="protein sequence ID" value="MBK1790773.1"/>
    <property type="molecule type" value="Genomic_DNA"/>
</dbReference>
<accession>A0A8J7SM03</accession>
<feature type="transmembrane region" description="Helical" evidence="2">
    <location>
        <begin position="31"/>
        <end position="49"/>
    </location>
</feature>
<dbReference type="Proteomes" id="UP000624703">
    <property type="component" value="Unassembled WGS sequence"/>
</dbReference>
<dbReference type="Pfam" id="PF13387">
    <property type="entry name" value="Lnb_N"/>
    <property type="match status" value="1"/>
</dbReference>